<comment type="caution">
    <text evidence="3">The sequence shown here is derived from an EMBL/GenBank/DDBJ whole genome shotgun (WGS) entry which is preliminary data.</text>
</comment>
<accession>G9YB63</accession>
<dbReference type="InterPro" id="IPR000259">
    <property type="entry name" value="Adhesion_dom_fimbrial"/>
</dbReference>
<dbReference type="InterPro" id="IPR050263">
    <property type="entry name" value="Bact_Fimbrial_Adh_Pro"/>
</dbReference>
<dbReference type="Pfam" id="PF00419">
    <property type="entry name" value="Fimbrial"/>
    <property type="match status" value="1"/>
</dbReference>
<dbReference type="PATRIC" id="fig|1002364.3.peg.3462"/>
<organism evidence="3 4">
    <name type="scientific">Hafnia alvei ATCC 51873</name>
    <dbReference type="NCBI Taxonomy" id="1002364"/>
    <lineage>
        <taxon>Bacteria</taxon>
        <taxon>Pseudomonadati</taxon>
        <taxon>Pseudomonadota</taxon>
        <taxon>Gammaproteobacteria</taxon>
        <taxon>Enterobacterales</taxon>
        <taxon>Hafniaceae</taxon>
        <taxon>Hafnia</taxon>
    </lineage>
</organism>
<dbReference type="InterPro" id="IPR036937">
    <property type="entry name" value="Adhesion_dom_fimbrial_sf"/>
</dbReference>
<dbReference type="EMBL" id="AGCI01000092">
    <property type="protein sequence ID" value="EHM39503.1"/>
    <property type="molecule type" value="Genomic_DNA"/>
</dbReference>
<gene>
    <name evidence="3" type="ORF">HMPREF0454_03842</name>
</gene>
<dbReference type="AlphaFoldDB" id="G9YB63"/>
<dbReference type="PANTHER" id="PTHR33420">
    <property type="entry name" value="FIMBRIAL SUBUNIT ELFA-RELATED"/>
    <property type="match status" value="1"/>
</dbReference>
<dbReference type="HOGENOM" id="CLU_088965_0_1_6"/>
<dbReference type="Proteomes" id="UP000005959">
    <property type="component" value="Unassembled WGS sequence"/>
</dbReference>
<sequence length="188" mass="19607">MLIIERKLGMVIKFKSTLTVMALYVLLLTGFSNSAHADPGIGQVQLTGTIIDVGCDVSTSASQSINLGSFEAGIFSSSGTVTNKQTFNIVLKECSANIKGSAVSFSGTSDANDATLLALTNSGTQAKGVAIQLLDNTDSPIAINSTTSVYPLNSGDNSLQFGLRYKSTLASVVAGDANAVLYFDMNYQ</sequence>
<feature type="chain" id="PRO_5003528896" evidence="1">
    <location>
        <begin position="38"/>
        <end position="188"/>
    </location>
</feature>
<dbReference type="Gene3D" id="2.60.40.1090">
    <property type="entry name" value="Fimbrial-type adhesion domain"/>
    <property type="match status" value="1"/>
</dbReference>
<protein>
    <submittedName>
        <fullName evidence="3">Fimbrial protein</fullName>
    </submittedName>
</protein>
<dbReference type="PANTHER" id="PTHR33420:SF5">
    <property type="entry name" value="FIMBRIAL SUBUNIT"/>
    <property type="match status" value="1"/>
</dbReference>
<dbReference type="GO" id="GO:0009289">
    <property type="term" value="C:pilus"/>
    <property type="evidence" value="ECO:0007669"/>
    <property type="project" value="InterPro"/>
</dbReference>
<evidence type="ECO:0000256" key="1">
    <source>
        <dbReference type="SAM" id="SignalP"/>
    </source>
</evidence>
<feature type="signal peptide" evidence="1">
    <location>
        <begin position="1"/>
        <end position="37"/>
    </location>
</feature>
<dbReference type="InterPro" id="IPR008966">
    <property type="entry name" value="Adhesion_dom_sf"/>
</dbReference>
<evidence type="ECO:0000259" key="2">
    <source>
        <dbReference type="Pfam" id="PF00419"/>
    </source>
</evidence>
<feature type="domain" description="Fimbrial-type adhesion" evidence="2">
    <location>
        <begin position="45"/>
        <end position="188"/>
    </location>
</feature>
<keyword evidence="1" id="KW-0732">Signal</keyword>
<name>G9YB63_HAFAL</name>
<evidence type="ECO:0000313" key="4">
    <source>
        <dbReference type="Proteomes" id="UP000005959"/>
    </source>
</evidence>
<proteinExistence type="predicted"/>
<dbReference type="GO" id="GO:0043709">
    <property type="term" value="P:cell adhesion involved in single-species biofilm formation"/>
    <property type="evidence" value="ECO:0007669"/>
    <property type="project" value="TreeGrafter"/>
</dbReference>
<dbReference type="SUPFAM" id="SSF49401">
    <property type="entry name" value="Bacterial adhesins"/>
    <property type="match status" value="1"/>
</dbReference>
<reference evidence="3 4" key="1">
    <citation type="submission" date="2011-08" db="EMBL/GenBank/DDBJ databases">
        <authorList>
            <person name="Weinstock G."/>
            <person name="Sodergren E."/>
            <person name="Clifton S."/>
            <person name="Fulton L."/>
            <person name="Fulton B."/>
            <person name="Courtney L."/>
            <person name="Fronick C."/>
            <person name="Harrison M."/>
            <person name="Strong C."/>
            <person name="Farmer C."/>
            <person name="Delahaunty K."/>
            <person name="Markovic C."/>
            <person name="Hall O."/>
            <person name="Minx P."/>
            <person name="Tomlinson C."/>
            <person name="Mitreva M."/>
            <person name="Hou S."/>
            <person name="Chen J."/>
            <person name="Wollam A."/>
            <person name="Pepin K.H."/>
            <person name="Johnson M."/>
            <person name="Bhonagiri V."/>
            <person name="Zhang X."/>
            <person name="Suruliraj S."/>
            <person name="Warren W."/>
            <person name="Chinwalla A."/>
            <person name="Mardis E.R."/>
            <person name="Wilson R.K."/>
        </authorList>
    </citation>
    <scope>NUCLEOTIDE SEQUENCE [LARGE SCALE GENOMIC DNA]</scope>
    <source>
        <strain evidence="3 4">ATCC 51873</strain>
    </source>
</reference>
<evidence type="ECO:0000313" key="3">
    <source>
        <dbReference type="EMBL" id="EHM39503.1"/>
    </source>
</evidence>